<accession>A0A450TF75</accession>
<sequence>MSAVNLFPRNELLPWLVSAQSAPYLSRPPYARTEIFNNLVTYLVQLRRDGTLNDADFNELIKTISATFMEAEISDRVDGVLDRALKKALPDVPGWKFP</sequence>
<organism evidence="1">
    <name type="scientific">Candidatus Kentrum sp. DK</name>
    <dbReference type="NCBI Taxonomy" id="2126562"/>
    <lineage>
        <taxon>Bacteria</taxon>
        <taxon>Pseudomonadati</taxon>
        <taxon>Pseudomonadota</taxon>
        <taxon>Gammaproteobacteria</taxon>
        <taxon>Candidatus Kentrum</taxon>
    </lineage>
</organism>
<protein>
    <submittedName>
        <fullName evidence="1">Uncharacterized protein</fullName>
    </submittedName>
</protein>
<dbReference type="AlphaFoldDB" id="A0A450TF75"/>
<name>A0A450TF75_9GAMM</name>
<proteinExistence type="predicted"/>
<evidence type="ECO:0000313" key="1">
    <source>
        <dbReference type="EMBL" id="VFJ65852.1"/>
    </source>
</evidence>
<gene>
    <name evidence="1" type="ORF">BECKDK2373B_GA0170837_11548</name>
</gene>
<dbReference type="EMBL" id="CAADEX010000154">
    <property type="protein sequence ID" value="VFJ65852.1"/>
    <property type="molecule type" value="Genomic_DNA"/>
</dbReference>
<reference evidence="1" key="1">
    <citation type="submission" date="2019-02" db="EMBL/GenBank/DDBJ databases">
        <authorList>
            <person name="Gruber-Vodicka R. H."/>
            <person name="Seah K. B. B."/>
        </authorList>
    </citation>
    <scope>NUCLEOTIDE SEQUENCE</scope>
    <source>
        <strain evidence="1">BECK_DK47</strain>
    </source>
</reference>